<feature type="compositionally biased region" description="Pro residues" evidence="1">
    <location>
        <begin position="1888"/>
        <end position="1900"/>
    </location>
</feature>
<keyword evidence="7" id="KW-1185">Reference proteome</keyword>
<dbReference type="Pfam" id="PF02368">
    <property type="entry name" value="Big_2"/>
    <property type="match status" value="1"/>
</dbReference>
<dbReference type="PROSITE" id="PS50022">
    <property type="entry name" value="FA58C_3"/>
    <property type="match status" value="2"/>
</dbReference>
<dbReference type="PROSITE" id="PS50853">
    <property type="entry name" value="FN3"/>
    <property type="match status" value="3"/>
</dbReference>
<dbReference type="PANTHER" id="PTHR38481:SF1">
    <property type="entry name" value="HYALURONATE LYASE"/>
    <property type="match status" value="1"/>
</dbReference>
<keyword evidence="2" id="KW-0732">Signal</keyword>
<dbReference type="Pfam" id="PF00041">
    <property type="entry name" value="fn3"/>
    <property type="match status" value="3"/>
</dbReference>
<dbReference type="InterPro" id="IPR038970">
    <property type="entry name" value="Lyase_8"/>
</dbReference>
<feature type="domain" description="SLH" evidence="5">
    <location>
        <begin position="2060"/>
        <end position="2120"/>
    </location>
</feature>
<evidence type="ECO:0000259" key="5">
    <source>
        <dbReference type="PROSITE" id="PS51272"/>
    </source>
</evidence>
<dbReference type="InterPro" id="IPR003159">
    <property type="entry name" value="Lyase_8_central_dom"/>
</dbReference>
<dbReference type="Pfam" id="PF22633">
    <property type="entry name" value="F5_F8_type_C_2"/>
    <property type="match status" value="1"/>
</dbReference>
<feature type="region of interest" description="Disordered" evidence="1">
    <location>
        <begin position="1680"/>
        <end position="1701"/>
    </location>
</feature>
<evidence type="ECO:0000259" key="4">
    <source>
        <dbReference type="PROSITE" id="PS50853"/>
    </source>
</evidence>
<protein>
    <submittedName>
        <fullName evidence="6">Discoidin domain-containing protein</fullName>
    </submittedName>
</protein>
<dbReference type="PANTHER" id="PTHR38481">
    <property type="entry name" value="HYALURONATE LYASE"/>
    <property type="match status" value="1"/>
</dbReference>
<dbReference type="Proteomes" id="UP000743001">
    <property type="component" value="Unassembled WGS sequence"/>
</dbReference>
<dbReference type="InterPro" id="IPR012970">
    <property type="entry name" value="Lyase_8_alpha_N"/>
</dbReference>
<evidence type="ECO:0000256" key="1">
    <source>
        <dbReference type="SAM" id="MobiDB-lite"/>
    </source>
</evidence>
<organism evidence="6 7">
    <name type="scientific">Paenibacillus brevis</name>
    <dbReference type="NCBI Taxonomy" id="2841508"/>
    <lineage>
        <taxon>Bacteria</taxon>
        <taxon>Bacillati</taxon>
        <taxon>Bacillota</taxon>
        <taxon>Bacilli</taxon>
        <taxon>Bacillales</taxon>
        <taxon>Paenibacillaceae</taxon>
        <taxon>Paenibacillus</taxon>
    </lineage>
</organism>
<dbReference type="Pfam" id="PF03372">
    <property type="entry name" value="Exo_endo_phos"/>
    <property type="match status" value="1"/>
</dbReference>
<dbReference type="CDD" id="cd00063">
    <property type="entry name" value="FN3"/>
    <property type="match status" value="3"/>
</dbReference>
<comment type="caution">
    <text evidence="6">The sequence shown here is derived from an EMBL/GenBank/DDBJ whole genome shotgun (WGS) entry which is preliminary data.</text>
</comment>
<dbReference type="Pfam" id="PF02278">
    <property type="entry name" value="Lyase_8"/>
    <property type="match status" value="1"/>
</dbReference>
<feature type="domain" description="F5/8 type C" evidence="3">
    <location>
        <begin position="1326"/>
        <end position="1464"/>
    </location>
</feature>
<feature type="region of interest" description="Disordered" evidence="1">
    <location>
        <begin position="1881"/>
        <end position="1908"/>
    </location>
</feature>
<evidence type="ECO:0000313" key="6">
    <source>
        <dbReference type="EMBL" id="MBU5670511.1"/>
    </source>
</evidence>
<dbReference type="RefSeq" id="WP_216476911.1">
    <property type="nucleotide sequence ID" value="NZ_JAHLQJ010000001.1"/>
</dbReference>
<dbReference type="EMBL" id="JAHLQJ010000001">
    <property type="protein sequence ID" value="MBU5670511.1"/>
    <property type="molecule type" value="Genomic_DNA"/>
</dbReference>
<proteinExistence type="predicted"/>
<reference evidence="6 7" key="1">
    <citation type="submission" date="2021-06" db="EMBL/GenBank/DDBJ databases">
        <authorList>
            <person name="Sun Q."/>
            <person name="Li D."/>
        </authorList>
    </citation>
    <scope>NUCLEOTIDE SEQUENCE [LARGE SCALE GENOMIC DNA]</scope>
    <source>
        <strain evidence="6 7">MSJ-6</strain>
    </source>
</reference>
<name>A0ABS6FKN9_9BACL</name>
<feature type="compositionally biased region" description="Polar residues" evidence="1">
    <location>
        <begin position="1680"/>
        <end position="1692"/>
    </location>
</feature>
<accession>A0ABS6FKN9</accession>
<dbReference type="PROSITE" id="PS51272">
    <property type="entry name" value="SLH"/>
    <property type="match status" value="3"/>
</dbReference>
<feature type="chain" id="PRO_5046268229" evidence="2">
    <location>
        <begin position="23"/>
        <end position="2237"/>
    </location>
</feature>
<dbReference type="SMART" id="SM00635">
    <property type="entry name" value="BID_2"/>
    <property type="match status" value="1"/>
</dbReference>
<dbReference type="Pfam" id="PF00754">
    <property type="entry name" value="F5_F8_type_C"/>
    <property type="match status" value="1"/>
</dbReference>
<dbReference type="Pfam" id="PF00395">
    <property type="entry name" value="SLH"/>
    <property type="match status" value="3"/>
</dbReference>
<dbReference type="InterPro" id="IPR000421">
    <property type="entry name" value="FA58C"/>
</dbReference>
<dbReference type="SMART" id="SM00060">
    <property type="entry name" value="FN3"/>
    <property type="match status" value="3"/>
</dbReference>
<dbReference type="Pfam" id="PF02884">
    <property type="entry name" value="Lyase_8_C"/>
    <property type="match status" value="1"/>
</dbReference>
<dbReference type="InterPro" id="IPR003961">
    <property type="entry name" value="FN3_dom"/>
</dbReference>
<feature type="signal peptide" evidence="2">
    <location>
        <begin position="1"/>
        <end position="22"/>
    </location>
</feature>
<feature type="domain" description="SLH" evidence="5">
    <location>
        <begin position="2186"/>
        <end position="2237"/>
    </location>
</feature>
<feature type="domain" description="Fibronectin type-III" evidence="4">
    <location>
        <begin position="1598"/>
        <end position="1690"/>
    </location>
</feature>
<dbReference type="InterPro" id="IPR003343">
    <property type="entry name" value="Big_2"/>
</dbReference>
<feature type="domain" description="F5/8 type C" evidence="3">
    <location>
        <begin position="1465"/>
        <end position="1594"/>
    </location>
</feature>
<evidence type="ECO:0000313" key="7">
    <source>
        <dbReference type="Proteomes" id="UP000743001"/>
    </source>
</evidence>
<sequence length="2237" mass="242925">MSKLLKSLMAFVLLVGSWGSMSANVVRAADRSTLSMDQTVVELGQPLTIHYTGAQGNKDWIGIYLKSETPKKGTNAWKWDYVNDLPDGTITLTDSSEGRKEFPMLKDLAPGEYYLAYLLNDGYTENADRFYFQIADKEVTQLKATPETVALKLNPQEDSAQLQVEATYSTNETEDVTAAADIQYVSSLPQVATVTSTGLVKAVSAGTAEITVTLKGKSTTAEVTVTSTTPGPDPKPEIELTVMSLNLWAGDAIKKNGKDSVVNFLENLIRTADADVIGIQESNDAIVTQVAASLGYYVSMKASPNVSLMSKYPILDVDKEKDYYLVEVDPGRAVAISNVHLSSSPYGPYSIADGKTVESVLADENLKHMAEMRNPFSKLPALAAQGMPVFLTGDFNVPSHLDWTEATKNRYFDKVVEWPVSKKLEELGMADSYRSIHPDPAATPGITWAVEGTEWRTPEVYDRIDYVYTGGPATTLESKLIGEKAVKGGPSSYADIQLDTYLSDHRAVVSKFSVQPRSYADLNLPSAPKTNYSSTLSMDQTVVERGQPLTIHYTGAQGNKDWIGIYLKSETPKKGTNAWKWDYVNDLPDGTVTLTDNSEGRKEFPSLKDLAPGEYYLAYLLNDGYTENADRFYFQIVDKVSTPQEISDMRAMKSRMVAYYISRDIINDGTNGRVEWTFKSQAGTYLSSQNPDGSWGDVDYKSTASSANGRAWSPYLALDRMQSMAQAFADPNDPYYRSPAMLEGIQKALDHWFTVKPTSTNWWETGIGKQLRLEKIALLCEGYLTETQASNIIATLDSKANTGDGANSSWYNQNYMYRGLLLENADIVRNAVNAFNILADVTTTVTGIQSDMSFFMHGKTNYTTGYGRSFARDMSFWAYITSGTVFPYSKVAIDSLSSYILDGTRYLVRGDVADLGMGMNGPDWPSYSSAALTFYEDPLEWMLTANPSRAAEFASFLDNIRSVGTSTSNGLSANNMTQWQTLVSSHMRDDYGITVKMSSSTVKGGEWRTINPSGYNLLYWTPQGATAIQRTGDEYRPVYQLMDWAHVPGTTAPYVLTKDGNFNNPKTFVGGVTDERYGATAFDFNKLSTSGKKGYFFFDDEMVALGAGITSTNAAPIHTTLNQSQAVGEVLVDGNPIADGTKQINGHWAYNDQIGYVFPNSTTFQVNLETKTGSWSDVVTGSSTDQITKPIFSIWLDHGVKPANASYQYIVLPNKNSGEVSNYASNIPVTILSNTSSIQAVRHNTLEIAELLFYKPGTVKLRDGLTVTVDQPAMVIVDESAAPVRISVSNPETPGITVNVTLERDGGKTTTSYKLGKDTFTGRSMTLDEKASIDDREFDLAYDKGAIASSSKNNHASSNATDIYRTSYWNSSNSDNEWIYVDLQNQYLINKVRLNWEMAYGKSYKIQVSNDANTWTDVYSTTTGNGGIEDISFNPVSARYVRMQGIQQGNGNGYSLYEFKVYEDLPLNLAEGKSVVASSTRAADVAPGNAVDGILSTRWGSNYSDSEWIYVDLGSSQSIEKVDLHWETAFGKEYQIRVSDDAKNWTTVYSTATGAGGIDKIAFTPVNARYVQMYGIKRGSTYGYSLWEFKVYPSAVTAPDAPADVQAVGHDGSAEVSFTAPVYNGGSEITGYKVTAWADGKAVTTAEGPDSPITVTGLTNGTAYTFTVIARNSKWESVSSAPSNQVIPSSGEASVPAAPANLTAAPGDQSVTLRWNASAESVSYSVYQYEGMAAPADPGNWQLVQSSVTEATYTVTGLANGTNYTFAVKAVDARGVSDFSNTVTATPNSASSEVPAAPLHLAAAAGDRKVSLRWDSVTEADSYIVYKYAGLAAPVDPADWVQVQANITETAYTVTGLTNGTRYAFSVRAAGAGGVSDFSHAVTATPLNPQPETPNNPYPETPAGGNNTGNGNNTSIIKSANGTILIPNGRAGEVSLDEEVIITIGTGSAEQELRIVIEKLLNTANLVFNKETLISNVFELTKNMTGNFKKPIVISMKFDPSLVGDHQRAAIFYYDEARKVWIEIGGIVNGDRITAEVDHFTKFAVMAVGEKKNESGEPNTPTPSFTDIAEHWAKNAILSAAGMKLVSGYPDGTFKPNAAITRAEFTVMLAKTLKLEGAGSAAAFTDEAKIGGWAKQDIANAVEAGIVSGYADGSFRPDMRITRAEMAAMIARTLKLSIEEGTASGFADDKDIPQWAKGAIEAVRKLGIVSGRGDNKFVPNGTATRAEAVTLLVRTLE</sequence>
<feature type="domain" description="SLH" evidence="5">
    <location>
        <begin position="2121"/>
        <end position="2184"/>
    </location>
</feature>
<gene>
    <name evidence="6" type="ORF">KQJ23_01570</name>
</gene>
<dbReference type="Pfam" id="PF08124">
    <property type="entry name" value="Lyase_8_N"/>
    <property type="match status" value="1"/>
</dbReference>
<dbReference type="InterPro" id="IPR001119">
    <property type="entry name" value="SLH_dom"/>
</dbReference>
<feature type="domain" description="Fibronectin type-III" evidence="4">
    <location>
        <begin position="1795"/>
        <end position="1889"/>
    </location>
</feature>
<evidence type="ECO:0000259" key="3">
    <source>
        <dbReference type="PROSITE" id="PS50022"/>
    </source>
</evidence>
<dbReference type="InterPro" id="IPR005135">
    <property type="entry name" value="Endo/exonuclease/phosphatase"/>
</dbReference>
<evidence type="ECO:0000256" key="2">
    <source>
        <dbReference type="SAM" id="SignalP"/>
    </source>
</evidence>
<dbReference type="InterPro" id="IPR004103">
    <property type="entry name" value="Lyase_8_C"/>
</dbReference>
<feature type="domain" description="Fibronectin type-III" evidence="4">
    <location>
        <begin position="1695"/>
        <end position="1790"/>
    </location>
</feature>